<dbReference type="EMBL" id="JAFJMO010000010">
    <property type="protein sequence ID" value="KAJ8265316.1"/>
    <property type="molecule type" value="Genomic_DNA"/>
</dbReference>
<organism evidence="1 2">
    <name type="scientific">Conger conger</name>
    <name type="common">Conger eel</name>
    <name type="synonym">Muraena conger</name>
    <dbReference type="NCBI Taxonomy" id="82655"/>
    <lineage>
        <taxon>Eukaryota</taxon>
        <taxon>Metazoa</taxon>
        <taxon>Chordata</taxon>
        <taxon>Craniata</taxon>
        <taxon>Vertebrata</taxon>
        <taxon>Euteleostomi</taxon>
        <taxon>Actinopterygii</taxon>
        <taxon>Neopterygii</taxon>
        <taxon>Teleostei</taxon>
        <taxon>Anguilliformes</taxon>
        <taxon>Congridae</taxon>
        <taxon>Conger</taxon>
    </lineage>
</organism>
<dbReference type="OrthoDB" id="10416562at2759"/>
<evidence type="ECO:0000313" key="1">
    <source>
        <dbReference type="EMBL" id="KAJ8265316.1"/>
    </source>
</evidence>
<dbReference type="AlphaFoldDB" id="A0A9Q1DBD2"/>
<name>A0A9Q1DBD2_CONCO</name>
<reference evidence="1" key="1">
    <citation type="journal article" date="2023" name="Science">
        <title>Genome structures resolve the early diversification of teleost fishes.</title>
        <authorList>
            <person name="Parey E."/>
            <person name="Louis A."/>
            <person name="Montfort J."/>
            <person name="Bouchez O."/>
            <person name="Roques C."/>
            <person name="Iampietro C."/>
            <person name="Lluch J."/>
            <person name="Castinel A."/>
            <person name="Donnadieu C."/>
            <person name="Desvignes T."/>
            <person name="Floi Bucao C."/>
            <person name="Jouanno E."/>
            <person name="Wen M."/>
            <person name="Mejri S."/>
            <person name="Dirks R."/>
            <person name="Jansen H."/>
            <person name="Henkel C."/>
            <person name="Chen W.J."/>
            <person name="Zahm M."/>
            <person name="Cabau C."/>
            <person name="Klopp C."/>
            <person name="Thompson A.W."/>
            <person name="Robinson-Rechavi M."/>
            <person name="Braasch I."/>
            <person name="Lecointre G."/>
            <person name="Bobe J."/>
            <person name="Postlethwait J.H."/>
            <person name="Berthelot C."/>
            <person name="Roest Crollius H."/>
            <person name="Guiguen Y."/>
        </authorList>
    </citation>
    <scope>NUCLEOTIDE SEQUENCE</scope>
    <source>
        <strain evidence="1">Concon-B</strain>
    </source>
</reference>
<protein>
    <submittedName>
        <fullName evidence="1">Uncharacterized protein</fullName>
    </submittedName>
</protein>
<sequence>MDRNCETAPPHQKVLLQFPHCSLCCSIPATALLYCRGCPHCADTANTSIPSKEHKTAWATVYSWCCLRSQPQC</sequence>
<accession>A0A9Q1DBD2</accession>
<comment type="caution">
    <text evidence="1">The sequence shown here is derived from an EMBL/GenBank/DDBJ whole genome shotgun (WGS) entry which is preliminary data.</text>
</comment>
<proteinExistence type="predicted"/>
<keyword evidence="2" id="KW-1185">Reference proteome</keyword>
<gene>
    <name evidence="1" type="ORF">COCON_G00144150</name>
</gene>
<dbReference type="Proteomes" id="UP001152803">
    <property type="component" value="Unassembled WGS sequence"/>
</dbReference>
<evidence type="ECO:0000313" key="2">
    <source>
        <dbReference type="Proteomes" id="UP001152803"/>
    </source>
</evidence>